<evidence type="ECO:0000313" key="2">
    <source>
        <dbReference type="EMBL" id="EEK16819.1"/>
    </source>
</evidence>
<dbReference type="AlphaFoldDB" id="C2MBT7"/>
<dbReference type="STRING" id="596327.PORUE0001_1673"/>
<feature type="transmembrane region" description="Helical" evidence="1">
    <location>
        <begin position="49"/>
        <end position="66"/>
    </location>
</feature>
<dbReference type="EC" id="4.99.1.-" evidence="2"/>
<evidence type="ECO:0000313" key="3">
    <source>
        <dbReference type="Proteomes" id="UP000003303"/>
    </source>
</evidence>
<organism evidence="2 3">
    <name type="scientific">Porphyromonas uenonis 60-3</name>
    <dbReference type="NCBI Taxonomy" id="596327"/>
    <lineage>
        <taxon>Bacteria</taxon>
        <taxon>Pseudomonadati</taxon>
        <taxon>Bacteroidota</taxon>
        <taxon>Bacteroidia</taxon>
        <taxon>Bacteroidales</taxon>
        <taxon>Porphyromonadaceae</taxon>
        <taxon>Porphyromonas</taxon>
    </lineage>
</organism>
<keyword evidence="1" id="KW-1133">Transmembrane helix</keyword>
<keyword evidence="2" id="KW-0456">Lyase</keyword>
<dbReference type="eggNOG" id="COG4822">
    <property type="taxonomic scope" value="Bacteria"/>
</dbReference>
<accession>C2MBT7</accession>
<dbReference type="CDD" id="cd03412">
    <property type="entry name" value="CbiK_N"/>
    <property type="match status" value="1"/>
</dbReference>
<dbReference type="SUPFAM" id="SSF53800">
    <property type="entry name" value="Chelatase"/>
    <property type="match status" value="1"/>
</dbReference>
<keyword evidence="1" id="KW-0812">Transmembrane</keyword>
<dbReference type="GO" id="GO:0016852">
    <property type="term" value="F:sirohydrochlorin cobaltochelatase activity"/>
    <property type="evidence" value="ECO:0007669"/>
    <property type="project" value="InterPro"/>
</dbReference>
<keyword evidence="3" id="KW-1185">Reference proteome</keyword>
<dbReference type="Proteomes" id="UP000003303">
    <property type="component" value="Unassembled WGS sequence"/>
</dbReference>
<evidence type="ECO:0000256" key="1">
    <source>
        <dbReference type="SAM" id="Phobius"/>
    </source>
</evidence>
<dbReference type="Gene3D" id="3.40.50.1400">
    <property type="match status" value="2"/>
</dbReference>
<name>C2MBT7_9PORP</name>
<reference evidence="2 3" key="1">
    <citation type="submission" date="2009-04" db="EMBL/GenBank/DDBJ databases">
        <authorList>
            <person name="Sebastian Y."/>
            <person name="Madupu R."/>
            <person name="Durkin A.S."/>
            <person name="Torralba M."/>
            <person name="Methe B."/>
            <person name="Sutton G.G."/>
            <person name="Strausberg R.L."/>
            <person name="Nelson K.E."/>
        </authorList>
    </citation>
    <scope>NUCLEOTIDE SEQUENCE [LARGE SCALE GENOMIC DNA]</scope>
    <source>
        <strain evidence="2 3">60-3</strain>
    </source>
</reference>
<proteinExistence type="predicted"/>
<sequence>MASVPQCYVNGSEAYLSQKVLRLRAWCYPCAMLRLDLADQSNNRMMQRLLLLYMTLLLGGLSLQAGNKIFETDSLFAAMAPGDKGAILVVHFGTTHDDTRRVTLDAINKRIASAYPNLEVRQAYSSRIVRKRLAARGIEIPTPGEALKELAREGFTHLLVVSTTIVDGVEMESLSYEVAHQQSHFKKIRLVTPLLFYESDYKDLTAIMTAHLEPDVAYLWVGHGTYDSATAQYAMLDHYLQRHGYGQVIVGCVEGYPYYEEALERLRATGLKRVCLQPLMIVAGEHAQEDMLQEWQPRLEKLGYQVESVVRGLGELPEVQEMILRKVDFFMTHRRLSIMDKKAIYEETGEKLHQSDSIAQ</sequence>
<dbReference type="EMBL" id="ACLR01000125">
    <property type="protein sequence ID" value="EEK16819.1"/>
    <property type="molecule type" value="Genomic_DNA"/>
</dbReference>
<keyword evidence="1" id="KW-0472">Membrane</keyword>
<dbReference type="GO" id="GO:0019251">
    <property type="term" value="P:anaerobic cobalamin biosynthetic process"/>
    <property type="evidence" value="ECO:0007669"/>
    <property type="project" value="InterPro"/>
</dbReference>
<comment type="caution">
    <text evidence="2">The sequence shown here is derived from an EMBL/GenBank/DDBJ whole genome shotgun (WGS) entry which is preliminary data.</text>
</comment>
<dbReference type="InterPro" id="IPR010388">
    <property type="entry name" value="Anaerobic_Co-chelatase"/>
</dbReference>
<protein>
    <submittedName>
        <fullName evidence="2">Cobalt chelatase (CbiK)</fullName>
        <ecNumber evidence="2">4.99.1.-</ecNumber>
    </submittedName>
</protein>
<dbReference type="Pfam" id="PF06180">
    <property type="entry name" value="CbiK"/>
    <property type="match status" value="1"/>
</dbReference>
<gene>
    <name evidence="2" type="primary">cbiK</name>
    <name evidence="2" type="ORF">PORUE0001_1673</name>
</gene>